<evidence type="ECO:0000313" key="11">
    <source>
        <dbReference type="EMBL" id="CAA7259987.1"/>
    </source>
</evidence>
<dbReference type="Gene3D" id="3.30.70.330">
    <property type="match status" value="1"/>
</dbReference>
<keyword evidence="12" id="KW-1185">Reference proteome</keyword>
<evidence type="ECO:0000256" key="3">
    <source>
        <dbReference type="ARBA" id="ARBA00022737"/>
    </source>
</evidence>
<evidence type="ECO:0000256" key="5">
    <source>
        <dbReference type="ARBA" id="ARBA00023242"/>
    </source>
</evidence>
<dbReference type="OrthoDB" id="1099063at2759"/>
<feature type="compositionally biased region" description="Basic and acidic residues" evidence="8">
    <location>
        <begin position="411"/>
        <end position="425"/>
    </location>
</feature>
<dbReference type="InterPro" id="IPR001878">
    <property type="entry name" value="Znf_CCHC"/>
</dbReference>
<evidence type="ECO:0000256" key="8">
    <source>
        <dbReference type="SAM" id="MobiDB-lite"/>
    </source>
</evidence>
<feature type="domain" description="RRM" evidence="9">
    <location>
        <begin position="74"/>
        <end position="144"/>
    </location>
</feature>
<feature type="compositionally biased region" description="Basic and acidic residues" evidence="8">
    <location>
        <begin position="330"/>
        <end position="347"/>
    </location>
</feature>
<dbReference type="Pfam" id="PF00098">
    <property type="entry name" value="zf-CCHC"/>
    <property type="match status" value="1"/>
</dbReference>
<feature type="compositionally biased region" description="Basic and acidic residues" evidence="8">
    <location>
        <begin position="40"/>
        <end position="56"/>
    </location>
</feature>
<dbReference type="Proteomes" id="UP000467700">
    <property type="component" value="Unassembled WGS sequence"/>
</dbReference>
<feature type="compositionally biased region" description="Basic and acidic residues" evidence="8">
    <location>
        <begin position="254"/>
        <end position="274"/>
    </location>
</feature>
<feature type="region of interest" description="Disordered" evidence="8">
    <location>
        <begin position="1"/>
        <end position="71"/>
    </location>
</feature>
<feature type="compositionally biased region" description="Pro residues" evidence="8">
    <location>
        <begin position="317"/>
        <end position="328"/>
    </location>
</feature>
<evidence type="ECO:0008006" key="13">
    <source>
        <dbReference type="Google" id="ProtNLM"/>
    </source>
</evidence>
<dbReference type="PANTHER" id="PTHR23003:SF62">
    <property type="entry name" value="SERINE_ARGININE (SR)-TYPE SHUTTLING MRNA BINDING PROTEIN NPL3"/>
    <property type="match status" value="1"/>
</dbReference>
<keyword evidence="2" id="KW-0507">mRNA processing</keyword>
<dbReference type="PROSITE" id="PS50158">
    <property type="entry name" value="ZF_CCHC"/>
    <property type="match status" value="1"/>
</dbReference>
<feature type="compositionally biased region" description="Polar residues" evidence="8">
    <location>
        <begin position="8"/>
        <end position="22"/>
    </location>
</feature>
<evidence type="ECO:0000256" key="7">
    <source>
        <dbReference type="PROSITE-ProRule" id="PRU00176"/>
    </source>
</evidence>
<gene>
    <name evidence="11" type="ORF">AAE3_LOCUS1922</name>
</gene>
<dbReference type="InterPro" id="IPR050374">
    <property type="entry name" value="RRT5_SRSF_SR"/>
</dbReference>
<dbReference type="SMART" id="SM00360">
    <property type="entry name" value="RRM"/>
    <property type="match status" value="1"/>
</dbReference>
<reference evidence="11 12" key="1">
    <citation type="submission" date="2020-01" db="EMBL/GenBank/DDBJ databases">
        <authorList>
            <person name="Gupta K D."/>
        </authorList>
    </citation>
    <scope>NUCLEOTIDE SEQUENCE [LARGE SCALE GENOMIC DNA]</scope>
</reference>
<dbReference type="AlphaFoldDB" id="A0A8S0XLY4"/>
<comment type="caution">
    <text evidence="11">The sequence shown here is derived from an EMBL/GenBank/DDBJ whole genome shotgun (WGS) entry which is preliminary data.</text>
</comment>
<evidence type="ECO:0000256" key="1">
    <source>
        <dbReference type="ARBA" id="ARBA00004123"/>
    </source>
</evidence>
<dbReference type="Pfam" id="PF00076">
    <property type="entry name" value="RRM_1"/>
    <property type="match status" value="1"/>
</dbReference>
<keyword evidence="5" id="KW-0539">Nucleus</keyword>
<evidence type="ECO:0000256" key="4">
    <source>
        <dbReference type="ARBA" id="ARBA00022884"/>
    </source>
</evidence>
<dbReference type="GO" id="GO:0008270">
    <property type="term" value="F:zinc ion binding"/>
    <property type="evidence" value="ECO:0007669"/>
    <property type="project" value="UniProtKB-KW"/>
</dbReference>
<dbReference type="PROSITE" id="PS50102">
    <property type="entry name" value="RRM"/>
    <property type="match status" value="1"/>
</dbReference>
<keyword evidence="4 7" id="KW-0694">RNA-binding</keyword>
<dbReference type="InterPro" id="IPR035979">
    <property type="entry name" value="RBD_domain_sf"/>
</dbReference>
<organism evidence="11 12">
    <name type="scientific">Cyclocybe aegerita</name>
    <name type="common">Black poplar mushroom</name>
    <name type="synonym">Agrocybe aegerita</name>
    <dbReference type="NCBI Taxonomy" id="1973307"/>
    <lineage>
        <taxon>Eukaryota</taxon>
        <taxon>Fungi</taxon>
        <taxon>Dikarya</taxon>
        <taxon>Basidiomycota</taxon>
        <taxon>Agaricomycotina</taxon>
        <taxon>Agaricomycetes</taxon>
        <taxon>Agaricomycetidae</taxon>
        <taxon>Agaricales</taxon>
        <taxon>Agaricineae</taxon>
        <taxon>Bolbitiaceae</taxon>
        <taxon>Cyclocybe</taxon>
    </lineage>
</organism>
<dbReference type="SUPFAM" id="SSF54928">
    <property type="entry name" value="RNA-binding domain, RBD"/>
    <property type="match status" value="1"/>
</dbReference>
<dbReference type="SMART" id="SM00343">
    <property type="entry name" value="ZnF_C2HC"/>
    <property type="match status" value="1"/>
</dbReference>
<evidence type="ECO:0000259" key="9">
    <source>
        <dbReference type="PROSITE" id="PS50102"/>
    </source>
</evidence>
<dbReference type="GO" id="GO:0006397">
    <property type="term" value="P:mRNA processing"/>
    <property type="evidence" value="ECO:0007669"/>
    <property type="project" value="UniProtKB-KW"/>
</dbReference>
<dbReference type="PANTHER" id="PTHR23003">
    <property type="entry name" value="RNA RECOGNITION MOTIF RRM DOMAIN CONTAINING PROTEIN"/>
    <property type="match status" value="1"/>
</dbReference>
<dbReference type="InterPro" id="IPR000504">
    <property type="entry name" value="RRM_dom"/>
</dbReference>
<keyword evidence="6" id="KW-0479">Metal-binding</keyword>
<dbReference type="InterPro" id="IPR012677">
    <property type="entry name" value="Nucleotide-bd_a/b_plait_sf"/>
</dbReference>
<evidence type="ECO:0000256" key="6">
    <source>
        <dbReference type="PROSITE-ProRule" id="PRU00047"/>
    </source>
</evidence>
<comment type="subcellular location">
    <subcellularLocation>
        <location evidence="1">Nucleus</location>
    </subcellularLocation>
</comment>
<evidence type="ECO:0000259" key="10">
    <source>
        <dbReference type="PROSITE" id="PS50158"/>
    </source>
</evidence>
<sequence>MAAPNAAEDTTVQPENWGSQDDQAMGPATEQPAPGASISADERTAGQEPEHPEYRRASSAGDNETFREKQVKPNKVYIGGLPEHTRQEDLQSCFGKIGTIINIELKVGYGFVEFDSREAAEESVAKYHEGYFMGNKIRVELSHGGGRTAKYAGDPGACFKCGQLGHWARECPNNTGSSHRRHHNSHEPPLIDRIQRDHNGHLPRNLPPRDDFPPQRPPPRDSRYDYPPPLPVRDYRRPPSPRDYRDYGPPGGARAREYDDYRRGPPPVVERDRLPPPSDYRGRYPPVSDAPYRGYGAPPPPVYDRYDRRPNDRPSGYPQPPPPRPRTPPRVRDDYDRGPRDYPDYRGRPATPPRYPPDYGRVNPDSPAGRYRRRSESPPLNRAAAPPAYEPYPMNGYISGSGAPPSGPPRGARDYPPPRHNRDIIEPVGAYRRP</sequence>
<dbReference type="GO" id="GO:0005737">
    <property type="term" value="C:cytoplasm"/>
    <property type="evidence" value="ECO:0007669"/>
    <property type="project" value="TreeGrafter"/>
</dbReference>
<feature type="compositionally biased region" description="Basic and acidic residues" evidence="8">
    <location>
        <begin position="233"/>
        <end position="246"/>
    </location>
</feature>
<dbReference type="CDD" id="cd00590">
    <property type="entry name" value="RRM_SF"/>
    <property type="match status" value="1"/>
</dbReference>
<feature type="region of interest" description="Disordered" evidence="8">
    <location>
        <begin position="172"/>
        <end position="434"/>
    </location>
</feature>
<keyword evidence="3" id="KW-0677">Repeat</keyword>
<dbReference type="GO" id="GO:0005634">
    <property type="term" value="C:nucleus"/>
    <property type="evidence" value="ECO:0007669"/>
    <property type="project" value="UniProtKB-SubCell"/>
</dbReference>
<dbReference type="GO" id="GO:0003729">
    <property type="term" value="F:mRNA binding"/>
    <property type="evidence" value="ECO:0007669"/>
    <property type="project" value="TreeGrafter"/>
</dbReference>
<name>A0A8S0XLY4_CYCAE</name>
<dbReference type="Gene3D" id="4.10.60.10">
    <property type="entry name" value="Zinc finger, CCHC-type"/>
    <property type="match status" value="1"/>
</dbReference>
<accession>A0A8S0XLY4</accession>
<keyword evidence="6" id="KW-0863">Zinc-finger</keyword>
<keyword evidence="6" id="KW-0862">Zinc</keyword>
<proteinExistence type="predicted"/>
<evidence type="ECO:0000256" key="2">
    <source>
        <dbReference type="ARBA" id="ARBA00022664"/>
    </source>
</evidence>
<feature type="compositionally biased region" description="Low complexity" evidence="8">
    <location>
        <begin position="383"/>
        <end position="393"/>
    </location>
</feature>
<dbReference type="EMBL" id="CACVBS010000028">
    <property type="protein sequence ID" value="CAA7259987.1"/>
    <property type="molecule type" value="Genomic_DNA"/>
</dbReference>
<feature type="compositionally biased region" description="Basic and acidic residues" evidence="8">
    <location>
        <begin position="207"/>
        <end position="224"/>
    </location>
</feature>
<protein>
    <recommendedName>
        <fullName evidence="13">RNA-binding domain-containing protein</fullName>
    </recommendedName>
</protein>
<feature type="compositionally biased region" description="Basic and acidic residues" evidence="8">
    <location>
        <begin position="185"/>
        <end position="200"/>
    </location>
</feature>
<evidence type="ECO:0000313" key="12">
    <source>
        <dbReference type="Proteomes" id="UP000467700"/>
    </source>
</evidence>
<feature type="domain" description="CCHC-type" evidence="10">
    <location>
        <begin position="158"/>
        <end position="173"/>
    </location>
</feature>